<reference evidence="3 4" key="1">
    <citation type="submission" date="2024-01" db="EMBL/GenBank/DDBJ databases">
        <title>Genomic insights into the taxonomy and metabolism of the cyanobacterium Pannus brasiliensis CCIBt3594.</title>
        <authorList>
            <person name="Machado M."/>
            <person name="Botero N.B."/>
            <person name="Andreote A.P.D."/>
            <person name="Feitosa A.M.T."/>
            <person name="Popin R."/>
            <person name="Sivonen K."/>
            <person name="Fiore M.F."/>
        </authorList>
    </citation>
    <scope>NUCLEOTIDE SEQUENCE [LARGE SCALE GENOMIC DNA]</scope>
    <source>
        <strain evidence="3 4">CCIBt3594</strain>
    </source>
</reference>
<organism evidence="3 4">
    <name type="scientific">Pannus brasiliensis CCIBt3594</name>
    <dbReference type="NCBI Taxonomy" id="1427578"/>
    <lineage>
        <taxon>Bacteria</taxon>
        <taxon>Bacillati</taxon>
        <taxon>Cyanobacteriota</taxon>
        <taxon>Cyanophyceae</taxon>
        <taxon>Oscillatoriophycideae</taxon>
        <taxon>Chroococcales</taxon>
        <taxon>Microcystaceae</taxon>
        <taxon>Pannus</taxon>
    </lineage>
</organism>
<evidence type="ECO:0000259" key="2">
    <source>
        <dbReference type="Pfam" id="PF13449"/>
    </source>
</evidence>
<accession>A0AAW9QZ21</accession>
<dbReference type="AlphaFoldDB" id="A0AAW9QZ21"/>
<proteinExistence type="predicted"/>
<evidence type="ECO:0000313" key="4">
    <source>
        <dbReference type="Proteomes" id="UP001328733"/>
    </source>
</evidence>
<dbReference type="Pfam" id="PF13449">
    <property type="entry name" value="Phytase-like"/>
    <property type="match status" value="1"/>
</dbReference>
<keyword evidence="1" id="KW-0732">Signal</keyword>
<evidence type="ECO:0000256" key="1">
    <source>
        <dbReference type="SAM" id="SignalP"/>
    </source>
</evidence>
<feature type="signal peptide" evidence="1">
    <location>
        <begin position="1"/>
        <end position="28"/>
    </location>
</feature>
<dbReference type="InterPro" id="IPR011042">
    <property type="entry name" value="6-blade_b-propeller_TolB-like"/>
</dbReference>
<dbReference type="PANTHER" id="PTHR37957">
    <property type="entry name" value="BLR7070 PROTEIN"/>
    <property type="match status" value="1"/>
</dbReference>
<comment type="caution">
    <text evidence="3">The sequence shown here is derived from an EMBL/GenBank/DDBJ whole genome shotgun (WGS) entry which is preliminary data.</text>
</comment>
<keyword evidence="4" id="KW-1185">Reference proteome</keyword>
<dbReference type="Gene3D" id="2.120.10.30">
    <property type="entry name" value="TolB, C-terminal domain"/>
    <property type="match status" value="1"/>
</dbReference>
<dbReference type="SUPFAM" id="SSF63829">
    <property type="entry name" value="Calcium-dependent phosphotriesterase"/>
    <property type="match status" value="1"/>
</dbReference>
<dbReference type="RefSeq" id="WP_332865691.1">
    <property type="nucleotide sequence ID" value="NZ_JBAFSM010000025.1"/>
</dbReference>
<evidence type="ECO:0000313" key="3">
    <source>
        <dbReference type="EMBL" id="MEG3438209.1"/>
    </source>
</evidence>
<dbReference type="Proteomes" id="UP001328733">
    <property type="component" value="Unassembled WGS sequence"/>
</dbReference>
<name>A0AAW9QZ21_9CHRO</name>
<gene>
    <name evidence="3" type="ORF">V0288_13855</name>
</gene>
<sequence>MLKKRFYVGVGGSLLLGSVLSSISPAFATSLAGSLVLPGDSTDLTTTPGANGNRLGFFSDLYYDRYQNVYYGLSDRGPGGGVYNYSTRVQKFTLTVDPNTGAISNFNIIQTILFTQNGNPFNGLNPLALNGNSGVLGRSFDPEGFVVAPNGNFYVSDEYGPSVYEFNPNGEFIRAFTIPDNILPRAGANLDYVATRTSTPALTTGRQDNRGFEGLAMTPDGSKLLAMLQDPLVNEGSSNDGRRSRNLRIVEFDTATGTSTKQYIYPLEDIAAINARIPGTANDFGATAQGRNIGISAIIALNNNEFLVLERDNRGLGVDTPTTSTILPIGSKRVYKIDISGATDASGISLANTNTFTGTPVSKTLFLDIQAALTGQIIPEKFEGLTVGPRLNDGTYAILAGNDNDYSVTQNGSNVQFNVCTTPDYTSTVQVAIDASCPTGFQLIPGFLYSFKTAPGELANFVPASTVPEPNTVAALLLTGSGLFLAKIKRERKAE</sequence>
<feature type="domain" description="Phytase-like" evidence="2">
    <location>
        <begin position="54"/>
        <end position="406"/>
    </location>
</feature>
<feature type="chain" id="PRO_5043544357" evidence="1">
    <location>
        <begin position="29"/>
        <end position="495"/>
    </location>
</feature>
<dbReference type="PANTHER" id="PTHR37957:SF1">
    <property type="entry name" value="PHYTASE-LIKE DOMAIN-CONTAINING PROTEIN"/>
    <property type="match status" value="1"/>
</dbReference>
<protein>
    <submittedName>
        <fullName evidence="3">Esterase-like activity of phytase family protein</fullName>
    </submittedName>
</protein>
<dbReference type="InterPro" id="IPR027372">
    <property type="entry name" value="Phytase-like_dom"/>
</dbReference>
<dbReference type="SUPFAM" id="SSF63825">
    <property type="entry name" value="YWTD domain"/>
    <property type="match status" value="1"/>
</dbReference>
<dbReference type="EMBL" id="JBAFSM010000025">
    <property type="protein sequence ID" value="MEG3438209.1"/>
    <property type="molecule type" value="Genomic_DNA"/>
</dbReference>
<dbReference type="InterPro" id="IPR013424">
    <property type="entry name" value="Ice-binding_C"/>
</dbReference>
<dbReference type="NCBIfam" id="TIGR02595">
    <property type="entry name" value="PEP_CTERM"/>
    <property type="match status" value="1"/>
</dbReference>